<feature type="region of interest" description="Disordered" evidence="5">
    <location>
        <begin position="38"/>
        <end position="57"/>
    </location>
</feature>
<evidence type="ECO:0000313" key="9">
    <source>
        <dbReference type="Proteomes" id="UP000018208"/>
    </source>
</evidence>
<evidence type="ECO:0000256" key="5">
    <source>
        <dbReference type="SAM" id="MobiDB-lite"/>
    </source>
</evidence>
<reference evidence="7 8" key="1">
    <citation type="journal article" date="2014" name="PLoS Genet.">
        <title>The Genome of Spironucleus salmonicida Highlights a Fish Pathogen Adapted to Fluctuating Environments.</title>
        <authorList>
            <person name="Xu F."/>
            <person name="Jerlstrom-Hultqvist J."/>
            <person name="Einarsson E."/>
            <person name="Astvaldsson A."/>
            <person name="Svard S.G."/>
            <person name="Andersson J.O."/>
        </authorList>
    </citation>
    <scope>NUCLEOTIDE SEQUENCE</scope>
    <source>
        <strain evidence="8">ATCC 50377</strain>
    </source>
</reference>
<dbReference type="Gene3D" id="1.10.30.10">
    <property type="entry name" value="High mobility group box domain"/>
    <property type="match status" value="1"/>
</dbReference>
<dbReference type="Pfam" id="PF00505">
    <property type="entry name" value="HMG_box"/>
    <property type="match status" value="1"/>
</dbReference>
<feature type="domain" description="HMG box" evidence="6">
    <location>
        <begin position="4"/>
        <end position="68"/>
    </location>
</feature>
<evidence type="ECO:0000256" key="3">
    <source>
        <dbReference type="ARBA" id="ARBA00023242"/>
    </source>
</evidence>
<organism evidence="7">
    <name type="scientific">Spironucleus salmonicida</name>
    <dbReference type="NCBI Taxonomy" id="348837"/>
    <lineage>
        <taxon>Eukaryota</taxon>
        <taxon>Metamonada</taxon>
        <taxon>Diplomonadida</taxon>
        <taxon>Hexamitidae</taxon>
        <taxon>Hexamitinae</taxon>
        <taxon>Spironucleus</taxon>
    </lineage>
</organism>
<evidence type="ECO:0000313" key="8">
    <source>
        <dbReference type="EMBL" id="KAH0573200.1"/>
    </source>
</evidence>
<dbReference type="GO" id="GO:0003677">
    <property type="term" value="F:DNA binding"/>
    <property type="evidence" value="ECO:0007669"/>
    <property type="project" value="UniProtKB-UniRule"/>
</dbReference>
<dbReference type="EMBL" id="AUWU02000005">
    <property type="protein sequence ID" value="KAH0573200.1"/>
    <property type="molecule type" value="Genomic_DNA"/>
</dbReference>
<evidence type="ECO:0000313" key="7">
    <source>
        <dbReference type="EMBL" id="EST41800.1"/>
    </source>
</evidence>
<dbReference type="SMART" id="SM00398">
    <property type="entry name" value="HMG"/>
    <property type="match status" value="1"/>
</dbReference>
<dbReference type="PANTHER" id="PTHR48112">
    <property type="entry name" value="HIGH MOBILITY GROUP PROTEIN DSP1"/>
    <property type="match status" value="1"/>
</dbReference>
<dbReference type="VEuPathDB" id="GiardiaDB:SS50377_25320"/>
<accession>V6LBG6</accession>
<keyword evidence="9" id="KW-1185">Reference proteome</keyword>
<dbReference type="GO" id="GO:0005634">
    <property type="term" value="C:nucleus"/>
    <property type="evidence" value="ECO:0007669"/>
    <property type="project" value="UniProtKB-SubCell"/>
</dbReference>
<name>V6LBG6_9EUKA</name>
<evidence type="ECO:0000256" key="1">
    <source>
        <dbReference type="ARBA" id="ARBA00004123"/>
    </source>
</evidence>
<protein>
    <submittedName>
        <fullName evidence="7">HMG (High mobility group) box domain-containing protein</fullName>
    </submittedName>
</protein>
<keyword evidence="3 4" id="KW-0539">Nucleus</keyword>
<gene>
    <name evidence="7" type="ORF">SS50377_18633</name>
    <name evidence="8" type="ORF">SS50377_25320</name>
</gene>
<keyword evidence="2 4" id="KW-0238">DNA-binding</keyword>
<evidence type="ECO:0000256" key="4">
    <source>
        <dbReference type="PROSITE-ProRule" id="PRU00267"/>
    </source>
</evidence>
<feature type="DNA-binding region" description="HMG box" evidence="4">
    <location>
        <begin position="4"/>
        <end position="68"/>
    </location>
</feature>
<evidence type="ECO:0000256" key="2">
    <source>
        <dbReference type="ARBA" id="ARBA00023125"/>
    </source>
</evidence>
<dbReference type="PRINTS" id="PR00886">
    <property type="entry name" value="HIGHMOBLTY12"/>
</dbReference>
<dbReference type="PROSITE" id="PS50118">
    <property type="entry name" value="HMG_BOX_2"/>
    <property type="match status" value="1"/>
</dbReference>
<dbReference type="OrthoDB" id="1919336at2759"/>
<evidence type="ECO:0000259" key="6">
    <source>
        <dbReference type="PROSITE" id="PS50118"/>
    </source>
</evidence>
<dbReference type="InterPro" id="IPR050342">
    <property type="entry name" value="HMGB"/>
</dbReference>
<dbReference type="CDD" id="cd00084">
    <property type="entry name" value="HMG-box_SF"/>
    <property type="match status" value="1"/>
</dbReference>
<dbReference type="Proteomes" id="UP000018208">
    <property type="component" value="Unassembled WGS sequence"/>
</dbReference>
<dbReference type="EMBL" id="KI546167">
    <property type="protein sequence ID" value="EST41800.1"/>
    <property type="molecule type" value="Genomic_DNA"/>
</dbReference>
<dbReference type="SUPFAM" id="SSF47095">
    <property type="entry name" value="HMG-box"/>
    <property type="match status" value="1"/>
</dbReference>
<dbReference type="AlphaFoldDB" id="V6LBG6"/>
<sequence length="173" mass="20650">MQRPQKPSTSYFLFQAEIRSQYSHLSIGEQAKAMSQRWKDLTEEQRQDYSKKATEQREQYNTDLIKFYEQNPEAKAAEEAEKAEKKQSKKEPKNLKLDEKNLKLFYFVAFIKRFRRQFAPDYLPASAKVRKILDEKFEADCDKTSWGDKWNKASVADRQGVLSFYKEWLKIKK</sequence>
<dbReference type="InterPro" id="IPR036910">
    <property type="entry name" value="HMG_box_dom_sf"/>
</dbReference>
<reference evidence="8" key="2">
    <citation type="submission" date="2020-12" db="EMBL/GenBank/DDBJ databases">
        <title>New Spironucleus salmonicida genome in near-complete chromosomes.</title>
        <authorList>
            <person name="Xu F."/>
            <person name="Kurt Z."/>
            <person name="Jimenez-Gonzalez A."/>
            <person name="Astvaldsson A."/>
            <person name="Andersson J.O."/>
            <person name="Svard S.G."/>
        </authorList>
    </citation>
    <scope>NUCLEOTIDE SEQUENCE</scope>
    <source>
        <strain evidence="8">ATCC 50377</strain>
    </source>
</reference>
<proteinExistence type="predicted"/>
<dbReference type="InterPro" id="IPR009071">
    <property type="entry name" value="HMG_box_dom"/>
</dbReference>
<dbReference type="PANTHER" id="PTHR48112:SF32">
    <property type="entry name" value="HIGH MOBILITY GROUP PROTEIN B3"/>
    <property type="match status" value="1"/>
</dbReference>
<comment type="subcellular location">
    <subcellularLocation>
        <location evidence="1">Nucleus</location>
    </subcellularLocation>
</comment>